<accession>A0ABQ2BD00</accession>
<gene>
    <name evidence="2" type="ORF">GCM10008119_06750</name>
</gene>
<dbReference type="Gene3D" id="1.25.10.10">
    <property type="entry name" value="Leucine-rich Repeat Variant"/>
    <property type="match status" value="1"/>
</dbReference>
<feature type="transmembrane region" description="Helical" evidence="1">
    <location>
        <begin position="44"/>
        <end position="69"/>
    </location>
</feature>
<reference evidence="3" key="1">
    <citation type="journal article" date="2019" name="Int. J. Syst. Evol. Microbiol.">
        <title>The Global Catalogue of Microorganisms (GCM) 10K type strain sequencing project: providing services to taxonomists for standard genome sequencing and annotation.</title>
        <authorList>
            <consortium name="The Broad Institute Genomics Platform"/>
            <consortium name="The Broad Institute Genome Sequencing Center for Infectious Disease"/>
            <person name="Wu L."/>
            <person name="Ma J."/>
        </authorList>
    </citation>
    <scope>NUCLEOTIDE SEQUENCE [LARGE SCALE GENOMIC DNA]</scope>
    <source>
        <strain evidence="3">CCM 8939</strain>
    </source>
</reference>
<keyword evidence="1" id="KW-1133">Transmembrane helix</keyword>
<sequence>MNDPIKEFVEQNRAAFDELEAPAFNLEEFKARLQPVQERKSKNFWLTIGARWLVAASVLIAFGTAFLLLRENNSTPSLNKGVQMVKTKTGKTSKEIKVTETSKTPQIAIEKQFEHPVAARKLTKAFVSLPINNVSDNVYAKLSDSSSSSTRLSAILAIDKAGQISNDVLDKLAKTLNGDDNSNVRLAALSVLEKYSYDVHVAALLVHSLNTQNDPMVQLGLVTILGKMKNLNINDKLYALASDPNTFDAVKDEAYSILLKEDKL</sequence>
<dbReference type="EMBL" id="BMDJ01000001">
    <property type="protein sequence ID" value="GGI23255.1"/>
    <property type="molecule type" value="Genomic_DNA"/>
</dbReference>
<dbReference type="SUPFAM" id="SSF48371">
    <property type="entry name" value="ARM repeat"/>
    <property type="match status" value="1"/>
</dbReference>
<dbReference type="InterPro" id="IPR016024">
    <property type="entry name" value="ARM-type_fold"/>
</dbReference>
<keyword evidence="1" id="KW-0812">Transmembrane</keyword>
<keyword evidence="3" id="KW-1185">Reference proteome</keyword>
<keyword evidence="1" id="KW-0472">Membrane</keyword>
<dbReference type="RefSeq" id="WP_188411828.1">
    <property type="nucleotide sequence ID" value="NZ_BMDJ01000001.1"/>
</dbReference>
<name>A0ABQ2BD00_9SPHI</name>
<protein>
    <recommendedName>
        <fullName evidence="4">HEAT repeat domain-containing protein</fullName>
    </recommendedName>
</protein>
<proteinExistence type="predicted"/>
<dbReference type="InterPro" id="IPR011989">
    <property type="entry name" value="ARM-like"/>
</dbReference>
<evidence type="ECO:0000313" key="3">
    <source>
        <dbReference type="Proteomes" id="UP000645390"/>
    </source>
</evidence>
<comment type="caution">
    <text evidence="2">The sequence shown here is derived from an EMBL/GenBank/DDBJ whole genome shotgun (WGS) entry which is preliminary data.</text>
</comment>
<evidence type="ECO:0000313" key="2">
    <source>
        <dbReference type="EMBL" id="GGI23255.1"/>
    </source>
</evidence>
<evidence type="ECO:0008006" key="4">
    <source>
        <dbReference type="Google" id="ProtNLM"/>
    </source>
</evidence>
<evidence type="ECO:0000256" key="1">
    <source>
        <dbReference type="SAM" id="Phobius"/>
    </source>
</evidence>
<dbReference type="Pfam" id="PF13646">
    <property type="entry name" value="HEAT_2"/>
    <property type="match status" value="1"/>
</dbReference>
<organism evidence="2 3">
    <name type="scientific">Pedobacter mendelii</name>
    <dbReference type="NCBI Taxonomy" id="1908240"/>
    <lineage>
        <taxon>Bacteria</taxon>
        <taxon>Pseudomonadati</taxon>
        <taxon>Bacteroidota</taxon>
        <taxon>Sphingobacteriia</taxon>
        <taxon>Sphingobacteriales</taxon>
        <taxon>Sphingobacteriaceae</taxon>
        <taxon>Pedobacter</taxon>
    </lineage>
</organism>
<dbReference type="Proteomes" id="UP000645390">
    <property type="component" value="Unassembled WGS sequence"/>
</dbReference>